<dbReference type="AlphaFoldDB" id="A0A5C7H3L5"/>
<feature type="compositionally biased region" description="Polar residues" evidence="1">
    <location>
        <begin position="360"/>
        <end position="401"/>
    </location>
</feature>
<comment type="caution">
    <text evidence="2">The sequence shown here is derived from an EMBL/GenBank/DDBJ whole genome shotgun (WGS) entry which is preliminary data.</text>
</comment>
<feature type="compositionally biased region" description="Basic and acidic residues" evidence="1">
    <location>
        <begin position="1"/>
        <end position="12"/>
    </location>
</feature>
<dbReference type="OrthoDB" id="1750575at2759"/>
<keyword evidence="3" id="KW-1185">Reference proteome</keyword>
<evidence type="ECO:0000313" key="2">
    <source>
        <dbReference type="EMBL" id="TXG51590.1"/>
    </source>
</evidence>
<gene>
    <name evidence="2" type="ORF">EZV62_024114</name>
</gene>
<proteinExistence type="predicted"/>
<organism evidence="2 3">
    <name type="scientific">Acer yangbiense</name>
    <dbReference type="NCBI Taxonomy" id="1000413"/>
    <lineage>
        <taxon>Eukaryota</taxon>
        <taxon>Viridiplantae</taxon>
        <taxon>Streptophyta</taxon>
        <taxon>Embryophyta</taxon>
        <taxon>Tracheophyta</taxon>
        <taxon>Spermatophyta</taxon>
        <taxon>Magnoliopsida</taxon>
        <taxon>eudicotyledons</taxon>
        <taxon>Gunneridae</taxon>
        <taxon>Pentapetalae</taxon>
        <taxon>rosids</taxon>
        <taxon>malvids</taxon>
        <taxon>Sapindales</taxon>
        <taxon>Sapindaceae</taxon>
        <taxon>Hippocastanoideae</taxon>
        <taxon>Acereae</taxon>
        <taxon>Acer</taxon>
    </lineage>
</organism>
<dbReference type="Pfam" id="PF14223">
    <property type="entry name" value="Retrotran_gag_2"/>
    <property type="match status" value="1"/>
</dbReference>
<dbReference type="PANTHER" id="PTHR34222:SF37">
    <property type="entry name" value="RETROTRANSPOSON GAG DOMAIN-CONTAINING PROTEIN"/>
    <property type="match status" value="1"/>
</dbReference>
<feature type="compositionally biased region" description="Low complexity" evidence="1">
    <location>
        <begin position="314"/>
        <end position="324"/>
    </location>
</feature>
<dbReference type="EMBL" id="VAHF01000011">
    <property type="protein sequence ID" value="TXG51590.1"/>
    <property type="molecule type" value="Genomic_DNA"/>
</dbReference>
<feature type="region of interest" description="Disordered" evidence="1">
    <location>
        <begin position="297"/>
        <end position="327"/>
    </location>
</feature>
<evidence type="ECO:0000256" key="1">
    <source>
        <dbReference type="SAM" id="MobiDB-lite"/>
    </source>
</evidence>
<evidence type="ECO:0000313" key="3">
    <source>
        <dbReference type="Proteomes" id="UP000323000"/>
    </source>
</evidence>
<name>A0A5C7H3L5_9ROSI</name>
<sequence>MTTIDESAKTDMSEGLSSQNEDVMSAPSKGEMQNIQAAYRLNGKNYLKWSQVVQTFLKGKGKVSHLLGTGPKEGDPKLDAWDEEDSMVMAWLWNSLTPEISDTCMFLSTAKDIWDSIQQTYSKVKDAAQVYDIRTKTASTKQGNNSVTEYANTLQNLWQELDHYRCIAMKCSDDAATLKKVMEQDRVYDFLAGLNVDFDQVRVQILGKDELPSLNSAISMVRAEENRRSVMLQSQQVDGSAMISKQGSNKNLRMDQPFMEGRRGDRGRPTINQDNLWCTYCKKSRHTKDRCWKLVGKPSTSSKEWGNKGGQPTGQGQTHMTGGTCAEDNTETIEKLKSLLGTLEKSNNNTCSLVQSDFLSSSVSPNRTTPSQEPVFDSNTASNRISESNPVVVIPNSNTEPTAGPMTSREDVLSPTRYLQVYSRRKDPTEPVQVQKSASKTDIEVLSYPSVS</sequence>
<feature type="region of interest" description="Disordered" evidence="1">
    <location>
        <begin position="1"/>
        <end position="28"/>
    </location>
</feature>
<feature type="region of interest" description="Disordered" evidence="1">
    <location>
        <begin position="360"/>
        <end position="452"/>
    </location>
</feature>
<dbReference type="PANTHER" id="PTHR34222">
    <property type="entry name" value="GAG_PRE-INTEGRS DOMAIN-CONTAINING PROTEIN"/>
    <property type="match status" value="1"/>
</dbReference>
<accession>A0A5C7H3L5</accession>
<evidence type="ECO:0008006" key="4">
    <source>
        <dbReference type="Google" id="ProtNLM"/>
    </source>
</evidence>
<reference evidence="3" key="1">
    <citation type="journal article" date="2019" name="Gigascience">
        <title>De novo genome assembly of the endangered Acer yangbiense, a plant species with extremely small populations endemic to Yunnan Province, China.</title>
        <authorList>
            <person name="Yang J."/>
            <person name="Wariss H.M."/>
            <person name="Tao L."/>
            <person name="Zhang R."/>
            <person name="Yun Q."/>
            <person name="Hollingsworth P."/>
            <person name="Dao Z."/>
            <person name="Luo G."/>
            <person name="Guo H."/>
            <person name="Ma Y."/>
            <person name="Sun W."/>
        </authorList>
    </citation>
    <scope>NUCLEOTIDE SEQUENCE [LARGE SCALE GENOMIC DNA]</scope>
    <source>
        <strain evidence="3">cv. Malutang</strain>
    </source>
</reference>
<protein>
    <recommendedName>
        <fullName evidence="4">Retrotransposon gag domain-containing protein</fullName>
    </recommendedName>
</protein>
<dbReference type="Proteomes" id="UP000323000">
    <property type="component" value="Chromosome 11"/>
</dbReference>